<keyword evidence="3" id="KW-1185">Reference proteome</keyword>
<evidence type="ECO:0000313" key="3">
    <source>
        <dbReference type="Proteomes" id="UP000006643"/>
    </source>
</evidence>
<dbReference type="HOGENOM" id="CLU_689782_0_0_1"/>
<gene>
    <name evidence="2" type="ORF">PITG_06090</name>
</gene>
<dbReference type="EMBL" id="DS028126">
    <property type="protein sequence ID" value="EEY70626.1"/>
    <property type="molecule type" value="Genomic_DNA"/>
</dbReference>
<dbReference type="Pfam" id="PF22936">
    <property type="entry name" value="Pol_BBD"/>
    <property type="match status" value="1"/>
</dbReference>
<dbReference type="Proteomes" id="UP000006643">
    <property type="component" value="Unassembled WGS sequence"/>
</dbReference>
<proteinExistence type="predicted"/>
<dbReference type="InterPro" id="IPR054722">
    <property type="entry name" value="PolX-like_BBD"/>
</dbReference>
<dbReference type="eggNOG" id="KOG0017">
    <property type="taxonomic scope" value="Eukaryota"/>
</dbReference>
<reference evidence="3" key="1">
    <citation type="journal article" date="2009" name="Nature">
        <title>Genome sequence and analysis of the Irish potato famine pathogen Phytophthora infestans.</title>
        <authorList>
            <consortium name="The Broad Institute Genome Sequencing Platform"/>
            <person name="Haas B.J."/>
            <person name="Kamoun S."/>
            <person name="Zody M.C."/>
            <person name="Jiang R.H."/>
            <person name="Handsaker R.E."/>
            <person name="Cano L.M."/>
            <person name="Grabherr M."/>
            <person name="Kodira C.D."/>
            <person name="Raffaele S."/>
            <person name="Torto-Alalibo T."/>
            <person name="Bozkurt T.O."/>
            <person name="Ah-Fong A.M."/>
            <person name="Alvarado L."/>
            <person name="Anderson V.L."/>
            <person name="Armstrong M.R."/>
            <person name="Avrova A."/>
            <person name="Baxter L."/>
            <person name="Beynon J."/>
            <person name="Boevink P.C."/>
            <person name="Bollmann S.R."/>
            <person name="Bos J.I."/>
            <person name="Bulone V."/>
            <person name="Cai G."/>
            <person name="Cakir C."/>
            <person name="Carrington J.C."/>
            <person name="Chawner M."/>
            <person name="Conti L."/>
            <person name="Costanzo S."/>
            <person name="Ewan R."/>
            <person name="Fahlgren N."/>
            <person name="Fischbach M.A."/>
            <person name="Fugelstad J."/>
            <person name="Gilroy E.M."/>
            <person name="Gnerre S."/>
            <person name="Green P.J."/>
            <person name="Grenville-Briggs L.J."/>
            <person name="Griffith J."/>
            <person name="Grunwald N.J."/>
            <person name="Horn K."/>
            <person name="Horner N.R."/>
            <person name="Hu C.H."/>
            <person name="Huitema E."/>
            <person name="Jeong D.H."/>
            <person name="Jones A.M."/>
            <person name="Jones J.D."/>
            <person name="Jones R.W."/>
            <person name="Karlsson E.K."/>
            <person name="Kunjeti S.G."/>
            <person name="Lamour K."/>
            <person name="Liu Z."/>
            <person name="Ma L."/>
            <person name="Maclean D."/>
            <person name="Chibucos M.C."/>
            <person name="McDonald H."/>
            <person name="McWalters J."/>
            <person name="Meijer H.J."/>
            <person name="Morgan W."/>
            <person name="Morris P.F."/>
            <person name="Munro C.A."/>
            <person name="O'Neill K."/>
            <person name="Ospina-Giraldo M."/>
            <person name="Pinzon A."/>
            <person name="Pritchard L."/>
            <person name="Ramsahoye B."/>
            <person name="Ren Q."/>
            <person name="Restrepo S."/>
            <person name="Roy S."/>
            <person name="Sadanandom A."/>
            <person name="Savidor A."/>
            <person name="Schornack S."/>
            <person name="Schwartz D.C."/>
            <person name="Schumann U.D."/>
            <person name="Schwessinger B."/>
            <person name="Seyer L."/>
            <person name="Sharpe T."/>
            <person name="Silvar C."/>
            <person name="Song J."/>
            <person name="Studholme D.J."/>
            <person name="Sykes S."/>
            <person name="Thines M."/>
            <person name="van de Vondervoort P.J."/>
            <person name="Phuntumart V."/>
            <person name="Wawra S."/>
            <person name="Weide R."/>
            <person name="Win J."/>
            <person name="Young C."/>
            <person name="Zhou S."/>
            <person name="Fry W."/>
            <person name="Meyers B.C."/>
            <person name="van West P."/>
            <person name="Ristaino J."/>
            <person name="Govers F."/>
            <person name="Birch P.R."/>
            <person name="Whisson S.C."/>
            <person name="Judelson H.S."/>
            <person name="Nusbaum C."/>
        </authorList>
    </citation>
    <scope>NUCLEOTIDE SEQUENCE [LARGE SCALE GENOMIC DNA]</scope>
    <source>
        <strain evidence="3">T30-4</strain>
    </source>
</reference>
<dbReference type="AlphaFoldDB" id="D0N6D5"/>
<dbReference type="OrthoDB" id="119270at2759"/>
<dbReference type="VEuPathDB" id="FungiDB:PITG_06090"/>
<organism evidence="2 3">
    <name type="scientific">Phytophthora infestans (strain T30-4)</name>
    <name type="common">Potato late blight agent</name>
    <dbReference type="NCBI Taxonomy" id="403677"/>
    <lineage>
        <taxon>Eukaryota</taxon>
        <taxon>Sar</taxon>
        <taxon>Stramenopiles</taxon>
        <taxon>Oomycota</taxon>
        <taxon>Peronosporomycetes</taxon>
        <taxon>Peronosporales</taxon>
        <taxon>Peronosporaceae</taxon>
        <taxon>Phytophthora</taxon>
    </lineage>
</organism>
<dbReference type="InParanoid" id="D0N6D5"/>
<evidence type="ECO:0000259" key="1">
    <source>
        <dbReference type="Pfam" id="PF22936"/>
    </source>
</evidence>
<accession>D0N6D5</accession>
<feature type="domain" description="Retrovirus-related Pol polyprotein from transposon TNT 1-94-like beta-barrel" evidence="1">
    <location>
        <begin position="121"/>
        <end position="202"/>
    </location>
</feature>
<dbReference type="RefSeq" id="XP_002998280.1">
    <property type="nucleotide sequence ID" value="XM_002998234.1"/>
</dbReference>
<dbReference type="GeneID" id="9472249"/>
<protein>
    <recommendedName>
        <fullName evidence="1">Retrovirus-related Pol polyprotein from transposon TNT 1-94-like beta-barrel domain-containing protein</fullName>
    </recommendedName>
</protein>
<name>D0N6D5_PHYIT</name>
<sequence>MEKMLQTLKTTITPAQAMQLFTTPKDPRRSWSEHCMYLVAISEASGNSAEYLVLNNIVQYASVDLRTVLMAKSWEIKTGKDKNPGREVAGYLRAACPKKNKEPDITLAVNETSDKFDDTRILDNGSSRHLVNDASWLEDVEPCDDQCVQPNGEPLSISMKGSVTLRGTACGVIQTVKLSDVYDAESVVHNLISYGQLDKTGYPLAQKGERRVVVAKALSEVIMAALEEEEANGSGDVSSNVQQGTQVDFHRRLGHLNYDAVKRLATDPSSGTKLTDHRRNVDLLHHFYTPFASRALISSSAAFRHYSGRWLRIDSPYFSGSTSTTLFTPLSGVSSCRADSFTPSAVLRAIERVTCLSRRHAFFARFSPLAPRLVLLPALATISAFSVPSADSSAPFPSAS</sequence>
<dbReference type="KEGG" id="pif:PITG_06090"/>
<evidence type="ECO:0000313" key="2">
    <source>
        <dbReference type="EMBL" id="EEY70626.1"/>
    </source>
</evidence>